<dbReference type="AlphaFoldDB" id="A0A6A6HQG8"/>
<accession>A0A6A6HQG8</accession>
<keyword evidence="2" id="KW-1185">Reference proteome</keyword>
<reference evidence="1" key="1">
    <citation type="journal article" date="2020" name="Stud. Mycol.">
        <title>101 Dothideomycetes genomes: a test case for predicting lifestyles and emergence of pathogens.</title>
        <authorList>
            <person name="Haridas S."/>
            <person name="Albert R."/>
            <person name="Binder M."/>
            <person name="Bloem J."/>
            <person name="Labutti K."/>
            <person name="Salamov A."/>
            <person name="Andreopoulos B."/>
            <person name="Baker S."/>
            <person name="Barry K."/>
            <person name="Bills G."/>
            <person name="Bluhm B."/>
            <person name="Cannon C."/>
            <person name="Castanera R."/>
            <person name="Culley D."/>
            <person name="Daum C."/>
            <person name="Ezra D."/>
            <person name="Gonzalez J."/>
            <person name="Henrissat B."/>
            <person name="Kuo A."/>
            <person name="Liang C."/>
            <person name="Lipzen A."/>
            <person name="Lutzoni F."/>
            <person name="Magnuson J."/>
            <person name="Mondo S."/>
            <person name="Nolan M."/>
            <person name="Ohm R."/>
            <person name="Pangilinan J."/>
            <person name="Park H.-J."/>
            <person name="Ramirez L."/>
            <person name="Alfaro M."/>
            <person name="Sun H."/>
            <person name="Tritt A."/>
            <person name="Yoshinaga Y."/>
            <person name="Zwiers L.-H."/>
            <person name="Turgeon B."/>
            <person name="Goodwin S."/>
            <person name="Spatafora J."/>
            <person name="Crous P."/>
            <person name="Grigoriev I."/>
        </authorList>
    </citation>
    <scope>NUCLEOTIDE SEQUENCE</scope>
    <source>
        <strain evidence="1">CBS 122368</strain>
    </source>
</reference>
<dbReference type="GeneID" id="54583984"/>
<organism evidence="1 2">
    <name type="scientific">Trematosphaeria pertusa</name>
    <dbReference type="NCBI Taxonomy" id="390896"/>
    <lineage>
        <taxon>Eukaryota</taxon>
        <taxon>Fungi</taxon>
        <taxon>Dikarya</taxon>
        <taxon>Ascomycota</taxon>
        <taxon>Pezizomycotina</taxon>
        <taxon>Dothideomycetes</taxon>
        <taxon>Pleosporomycetidae</taxon>
        <taxon>Pleosporales</taxon>
        <taxon>Massarineae</taxon>
        <taxon>Trematosphaeriaceae</taxon>
        <taxon>Trematosphaeria</taxon>
    </lineage>
</organism>
<evidence type="ECO:0000313" key="1">
    <source>
        <dbReference type="EMBL" id="KAF2240404.1"/>
    </source>
</evidence>
<dbReference type="RefSeq" id="XP_033675408.1">
    <property type="nucleotide sequence ID" value="XM_033830654.1"/>
</dbReference>
<proteinExistence type="predicted"/>
<sequence length="54" mass="5742">MPGCLSVFCGLALVLGLGHAFVAYRPFLIVSIFSHSCPSFHQASRNVTKVSSTS</sequence>
<name>A0A6A6HQG8_9PLEO</name>
<protein>
    <submittedName>
        <fullName evidence="1">Uncharacterized protein</fullName>
    </submittedName>
</protein>
<dbReference type="Proteomes" id="UP000800094">
    <property type="component" value="Unassembled WGS sequence"/>
</dbReference>
<gene>
    <name evidence="1" type="ORF">BU26DRAFT_526053</name>
</gene>
<dbReference type="EMBL" id="ML987218">
    <property type="protein sequence ID" value="KAF2240404.1"/>
    <property type="molecule type" value="Genomic_DNA"/>
</dbReference>
<evidence type="ECO:0000313" key="2">
    <source>
        <dbReference type="Proteomes" id="UP000800094"/>
    </source>
</evidence>